<dbReference type="Gene3D" id="1.10.10.10">
    <property type="entry name" value="Winged helix-like DNA-binding domain superfamily/Winged helix DNA-binding domain"/>
    <property type="match status" value="1"/>
</dbReference>
<organism evidence="1 2">
    <name type="scientific">Deinococcus hohokamensis</name>
    <dbReference type="NCBI Taxonomy" id="309883"/>
    <lineage>
        <taxon>Bacteria</taxon>
        <taxon>Thermotogati</taxon>
        <taxon>Deinococcota</taxon>
        <taxon>Deinococci</taxon>
        <taxon>Deinococcales</taxon>
        <taxon>Deinococcaceae</taxon>
        <taxon>Deinococcus</taxon>
    </lineage>
</organism>
<dbReference type="Proteomes" id="UP001595952">
    <property type="component" value="Unassembled WGS sequence"/>
</dbReference>
<reference evidence="2" key="1">
    <citation type="journal article" date="2019" name="Int. J. Syst. Evol. Microbiol.">
        <title>The Global Catalogue of Microorganisms (GCM) 10K type strain sequencing project: providing services to taxonomists for standard genome sequencing and annotation.</title>
        <authorList>
            <consortium name="The Broad Institute Genomics Platform"/>
            <consortium name="The Broad Institute Genome Sequencing Center for Infectious Disease"/>
            <person name="Wu L."/>
            <person name="Ma J."/>
        </authorList>
    </citation>
    <scope>NUCLEOTIDE SEQUENCE [LARGE SCALE GENOMIC DNA]</scope>
    <source>
        <strain evidence="2">CCUG 55995</strain>
    </source>
</reference>
<evidence type="ECO:0000313" key="2">
    <source>
        <dbReference type="Proteomes" id="UP001595952"/>
    </source>
</evidence>
<dbReference type="EMBL" id="JBHSEI010000006">
    <property type="protein sequence ID" value="MFC4638653.1"/>
    <property type="molecule type" value="Genomic_DNA"/>
</dbReference>
<dbReference type="InterPro" id="IPR036390">
    <property type="entry name" value="WH_DNA-bd_sf"/>
</dbReference>
<dbReference type="RefSeq" id="WP_380061655.1">
    <property type="nucleotide sequence ID" value="NZ_JBHSEI010000006.1"/>
</dbReference>
<evidence type="ECO:0000313" key="1">
    <source>
        <dbReference type="EMBL" id="MFC4638653.1"/>
    </source>
</evidence>
<dbReference type="CDD" id="cd00090">
    <property type="entry name" value="HTH_ARSR"/>
    <property type="match status" value="1"/>
</dbReference>
<gene>
    <name evidence="1" type="ORF">ACFO0D_09880</name>
</gene>
<comment type="caution">
    <text evidence="1">The sequence shown here is derived from an EMBL/GenBank/DDBJ whole genome shotgun (WGS) entry which is preliminary data.</text>
</comment>
<proteinExistence type="predicted"/>
<sequence length="218" mass="24083">MTGPFSGSVTVQDERAAQALLDPRTPRLLEAFWTAPRSVSDVASALGMSLDSLLYRVRRLEQLSLLQHTDTRERRGRPIKLYRAAAQAFFVPFEATPYETLEAYLAEVERDVAGFVRRNVARTLEATGAHWGLRVAPGPDGHLQSKLAVCADHDWTMTPEGPALLSFVYPALQLDFADAKALQAELMAVFSRYAGREGAGTYVCQMVLCPVTEPLERS</sequence>
<accession>A0ABV9I8S8</accession>
<dbReference type="InterPro" id="IPR011991">
    <property type="entry name" value="ArsR-like_HTH"/>
</dbReference>
<dbReference type="InterPro" id="IPR036388">
    <property type="entry name" value="WH-like_DNA-bd_sf"/>
</dbReference>
<dbReference type="SUPFAM" id="SSF46785">
    <property type="entry name" value="Winged helix' DNA-binding domain"/>
    <property type="match status" value="1"/>
</dbReference>
<keyword evidence="2" id="KW-1185">Reference proteome</keyword>
<name>A0ABV9I8S8_9DEIO</name>
<protein>
    <submittedName>
        <fullName evidence="1">ArsR/SmtB family transcription factor</fullName>
    </submittedName>
</protein>